<keyword evidence="15" id="KW-0325">Glycoprotein</keyword>
<dbReference type="GO" id="GO:0006508">
    <property type="term" value="P:proteolysis"/>
    <property type="evidence" value="ECO:0007669"/>
    <property type="project" value="UniProtKB-KW"/>
</dbReference>
<dbReference type="PRINTS" id="PR00722">
    <property type="entry name" value="CHYMOTRYPSIN"/>
</dbReference>
<proteinExistence type="predicted"/>
<evidence type="ECO:0000256" key="3">
    <source>
        <dbReference type="ARBA" id="ARBA00004241"/>
    </source>
</evidence>
<comment type="caution">
    <text evidence="18">Lacks conserved residue(s) required for the propagation of feature annotation.</text>
</comment>
<evidence type="ECO:0000256" key="4">
    <source>
        <dbReference type="ARBA" id="ARBA00004613"/>
    </source>
</evidence>
<dbReference type="GO" id="GO:0004252">
    <property type="term" value="F:serine-type endopeptidase activity"/>
    <property type="evidence" value="ECO:0007669"/>
    <property type="project" value="InterPro"/>
</dbReference>
<keyword evidence="6" id="KW-0399">Innate immunity</keyword>
<sequence length="758" mass="84885">MEFSVHWTWLTALSCLLCMGEVDCICTEEKIQIEGGNYTLTKKLVAGSLLIYHCPEGYYPYPSLTRLCQPNGSWRPRPKTFLHQRCKVVECPDPTVLEYGNVYPPQEKYFVYNETTYECYSGYTMRGSSMRVCLPNGKWSGFTPICSHDSGADCADPGIPAGASRTGNIFGIDDKVKYSCDSNLILVGMKERVCQESGQWTGKEPFYHEQHTYDTSLEVSQAFGSAIKGSLATLEPTDDTQEGRTIKISKNGTLDIYIAVDISDSIEAKDIDKAINAITKLISKISTFTVSPNYEIVFFSAEVYEIVNILDFLDKKIELKAIIDDLKNFKVDEKNTGTDLNLLFMTFLERMSIIKLRVGEKVFKEHQHVFILFTDGGYNMGGSPEFTLTKIKNLVYMNNTGQQGTQSRENYLDIYIFAIGAEIFDDDLQRLTAGTGGSHYFRLKDITHLEETFDDIIDEEEVMGLCGLHTVFDESVKDASRKRYPWSAFINNEGPSKNCIGSLVTPQFVLTAAHCFTFGDLPEHVTVIIDDGQVKDKKVKTFIIHPKYNNSAKADQGVKEFYDYDVALIQLKEDVNISSVARPICIPCTQETSEALKLVGVSTCLQQEKILFKNHIERLNFLSKKGDLVVEKEVHAKLGDNRDECISHALVAPGITTRNPKDAVTDNFLCTGGRNPRDDIACKGDSGGAVFKNYDDRTIQVALVSWGTMDVCKSAGDLGSKENSRDFHINLFRIVPFLKSILGNDTQDEYAPLQFLSS</sequence>
<evidence type="ECO:0000256" key="19">
    <source>
        <dbReference type="SAM" id="SignalP"/>
    </source>
</evidence>
<dbReference type="GO" id="GO:0009617">
    <property type="term" value="P:response to bacterium"/>
    <property type="evidence" value="ECO:0007669"/>
    <property type="project" value="TreeGrafter"/>
</dbReference>
<evidence type="ECO:0000256" key="13">
    <source>
        <dbReference type="ARBA" id="ARBA00022859"/>
    </source>
</evidence>
<keyword evidence="10" id="KW-0677">Repeat</keyword>
<name>A0A8C2WZ47_CYCLU</name>
<evidence type="ECO:0000256" key="11">
    <source>
        <dbReference type="ARBA" id="ARBA00022801"/>
    </source>
</evidence>
<keyword evidence="13" id="KW-0391">Immunity</keyword>
<dbReference type="GO" id="GO:0006956">
    <property type="term" value="P:complement activation"/>
    <property type="evidence" value="ECO:0007669"/>
    <property type="project" value="InterPro"/>
</dbReference>
<dbReference type="PROSITE" id="PS50234">
    <property type="entry name" value="VWFA"/>
    <property type="match status" value="1"/>
</dbReference>
<evidence type="ECO:0000259" key="22">
    <source>
        <dbReference type="PROSITE" id="PS50923"/>
    </source>
</evidence>
<dbReference type="InterPro" id="IPR043504">
    <property type="entry name" value="Peptidase_S1_PA_chymotrypsin"/>
</dbReference>
<evidence type="ECO:0000259" key="20">
    <source>
        <dbReference type="PROSITE" id="PS50234"/>
    </source>
</evidence>
<keyword evidence="8" id="KW-0645">Protease</keyword>
<evidence type="ECO:0000256" key="18">
    <source>
        <dbReference type="PROSITE-ProRule" id="PRU00302"/>
    </source>
</evidence>
<dbReference type="InterPro" id="IPR001314">
    <property type="entry name" value="Peptidase_S1A"/>
</dbReference>
<dbReference type="InterPro" id="IPR035976">
    <property type="entry name" value="Sushi/SCR/CCP_sf"/>
</dbReference>
<dbReference type="SUPFAM" id="SSF57535">
    <property type="entry name" value="Complement control module/SCR domain"/>
    <property type="match status" value="3"/>
</dbReference>
<comment type="cofactor">
    <cofactor evidence="2">
        <name>Mg(2+)</name>
        <dbReference type="ChEBI" id="CHEBI:18420"/>
    </cofactor>
</comment>
<evidence type="ECO:0000259" key="21">
    <source>
        <dbReference type="PROSITE" id="PS50240"/>
    </source>
</evidence>
<feature type="chain" id="PRO_5034013067" description="C3/C5 convertase" evidence="19">
    <location>
        <begin position="25"/>
        <end position="758"/>
    </location>
</feature>
<evidence type="ECO:0000256" key="7">
    <source>
        <dbReference type="ARBA" id="ARBA00022659"/>
    </source>
</evidence>
<dbReference type="Gene3D" id="3.40.50.410">
    <property type="entry name" value="von Willebrand factor, type A domain"/>
    <property type="match status" value="1"/>
</dbReference>
<dbReference type="Gene3D" id="2.10.70.10">
    <property type="entry name" value="Complement Module, domain 1"/>
    <property type="match status" value="3"/>
</dbReference>
<keyword evidence="12" id="KW-0720">Serine protease</keyword>
<keyword evidence="9 19" id="KW-0732">Signal</keyword>
<dbReference type="InterPro" id="IPR001254">
    <property type="entry name" value="Trypsin_dom"/>
</dbReference>
<feature type="active site" description="Charge relay system" evidence="17">
    <location>
        <position position="514"/>
    </location>
</feature>
<evidence type="ECO:0000256" key="1">
    <source>
        <dbReference type="ARBA" id="ARBA00001936"/>
    </source>
</evidence>
<dbReference type="CDD" id="cd00033">
    <property type="entry name" value="CCP"/>
    <property type="match status" value="3"/>
</dbReference>
<dbReference type="PIRSF" id="PIRSF001154">
    <property type="entry name" value="Compl_C2_B"/>
    <property type="match status" value="1"/>
</dbReference>
<dbReference type="PROSITE" id="PS50240">
    <property type="entry name" value="TRYPSIN_DOM"/>
    <property type="match status" value="1"/>
</dbReference>
<keyword evidence="7 18" id="KW-0768">Sushi</keyword>
<protein>
    <recommendedName>
        <fullName evidence="16">C3/C5 convertase</fullName>
    </recommendedName>
</protein>
<dbReference type="GO" id="GO:0070062">
    <property type="term" value="C:extracellular exosome"/>
    <property type="evidence" value="ECO:0007669"/>
    <property type="project" value="TreeGrafter"/>
</dbReference>
<feature type="domain" description="Peptidase S1" evidence="21">
    <location>
        <begin position="462"/>
        <end position="743"/>
    </location>
</feature>
<dbReference type="SMART" id="SM00032">
    <property type="entry name" value="CCP"/>
    <property type="match status" value="3"/>
</dbReference>
<dbReference type="Proteomes" id="UP000694565">
    <property type="component" value="Unplaced"/>
</dbReference>
<dbReference type="AlphaFoldDB" id="A0A8C2WZ47"/>
<accession>A0A8C2WZ47</accession>
<dbReference type="SMART" id="SM00327">
    <property type="entry name" value="VWA"/>
    <property type="match status" value="1"/>
</dbReference>
<dbReference type="Pfam" id="PF00084">
    <property type="entry name" value="Sushi"/>
    <property type="match status" value="3"/>
</dbReference>
<dbReference type="InterPro" id="IPR009003">
    <property type="entry name" value="Peptidase_S1_PA"/>
</dbReference>
<evidence type="ECO:0000256" key="17">
    <source>
        <dbReference type="PIRSR" id="PIRSR001154-1"/>
    </source>
</evidence>
<evidence type="ECO:0000256" key="8">
    <source>
        <dbReference type="ARBA" id="ARBA00022670"/>
    </source>
</evidence>
<evidence type="ECO:0000256" key="10">
    <source>
        <dbReference type="ARBA" id="ARBA00022737"/>
    </source>
</evidence>
<evidence type="ECO:0000256" key="12">
    <source>
        <dbReference type="ARBA" id="ARBA00022825"/>
    </source>
</evidence>
<dbReference type="Gene3D" id="2.40.10.10">
    <property type="entry name" value="Trypsin-like serine proteases"/>
    <property type="match status" value="2"/>
</dbReference>
<keyword evidence="11" id="KW-0378">Hydrolase</keyword>
<feature type="active site" description="Charge relay system" evidence="17">
    <location>
        <position position="565"/>
    </location>
</feature>
<dbReference type="SUPFAM" id="SSF50494">
    <property type="entry name" value="Trypsin-like serine proteases"/>
    <property type="match status" value="1"/>
</dbReference>
<dbReference type="InterPro" id="IPR011360">
    <property type="entry name" value="Compl_C2_B"/>
</dbReference>
<feature type="domain" description="VWFA" evidence="20">
    <location>
        <begin position="255"/>
        <end position="456"/>
    </location>
</feature>
<keyword evidence="14 18" id="KW-1015">Disulfide bond</keyword>
<evidence type="ECO:0000256" key="16">
    <source>
        <dbReference type="ARBA" id="ARBA00029636"/>
    </source>
</evidence>
<evidence type="ECO:0000256" key="2">
    <source>
        <dbReference type="ARBA" id="ARBA00001946"/>
    </source>
</evidence>
<evidence type="ECO:0000256" key="6">
    <source>
        <dbReference type="ARBA" id="ARBA00022588"/>
    </source>
</evidence>
<dbReference type="GO" id="GO:0009986">
    <property type="term" value="C:cell surface"/>
    <property type="evidence" value="ECO:0007669"/>
    <property type="project" value="UniProtKB-SubCell"/>
</dbReference>
<evidence type="ECO:0000256" key="9">
    <source>
        <dbReference type="ARBA" id="ARBA00022729"/>
    </source>
</evidence>
<dbReference type="PROSITE" id="PS50923">
    <property type="entry name" value="SUSHI"/>
    <property type="match status" value="3"/>
</dbReference>
<dbReference type="InterPro" id="IPR036465">
    <property type="entry name" value="vWFA_dom_sf"/>
</dbReference>
<keyword evidence="24" id="KW-1185">Reference proteome</keyword>
<feature type="disulfide bond" evidence="18">
    <location>
        <begin position="119"/>
        <end position="146"/>
    </location>
</feature>
<feature type="signal peptide" evidence="19">
    <location>
        <begin position="1"/>
        <end position="24"/>
    </location>
</feature>
<dbReference type="PANTHER" id="PTHR46393">
    <property type="entry name" value="SUSHI DOMAIN-CONTAINING PROTEIN"/>
    <property type="match status" value="1"/>
</dbReference>
<dbReference type="PROSITE" id="PS00134">
    <property type="entry name" value="TRYPSIN_HIS"/>
    <property type="match status" value="1"/>
</dbReference>
<dbReference type="Pfam" id="PF00092">
    <property type="entry name" value="VWA"/>
    <property type="match status" value="1"/>
</dbReference>
<dbReference type="SUPFAM" id="SSF53300">
    <property type="entry name" value="vWA-like"/>
    <property type="match status" value="1"/>
</dbReference>
<dbReference type="InterPro" id="IPR002035">
    <property type="entry name" value="VWF_A"/>
</dbReference>
<dbReference type="PANTHER" id="PTHR46393:SF6">
    <property type="entry name" value="COMPLEMENT C2-RELATED"/>
    <property type="match status" value="1"/>
</dbReference>
<dbReference type="InterPro" id="IPR018114">
    <property type="entry name" value="TRYPSIN_HIS"/>
</dbReference>
<dbReference type="Ensembl" id="ENSCLMT00005010326.1">
    <property type="protein sequence ID" value="ENSCLMP00005009514.1"/>
    <property type="gene ID" value="ENSCLMG00005002522.1"/>
</dbReference>
<comment type="cofactor">
    <cofactor evidence="1">
        <name>Mn(2+)</name>
        <dbReference type="ChEBI" id="CHEBI:29035"/>
    </cofactor>
</comment>
<dbReference type="SMART" id="SM00020">
    <property type="entry name" value="Tryp_SPc"/>
    <property type="match status" value="1"/>
</dbReference>
<dbReference type="CDD" id="cd00190">
    <property type="entry name" value="Tryp_SPc"/>
    <property type="match status" value="1"/>
</dbReference>
<comment type="subcellular location">
    <subcellularLocation>
        <location evidence="3">Cell surface</location>
    </subcellularLocation>
    <subcellularLocation>
        <location evidence="4">Secreted</location>
    </subcellularLocation>
</comment>
<keyword evidence="5" id="KW-0964">Secreted</keyword>
<evidence type="ECO:0000256" key="14">
    <source>
        <dbReference type="ARBA" id="ARBA00023157"/>
    </source>
</evidence>
<feature type="active site" description="Charge relay system" evidence="17">
    <location>
        <position position="686"/>
    </location>
</feature>
<feature type="domain" description="Sushi" evidence="22">
    <location>
        <begin position="152"/>
        <end position="209"/>
    </location>
</feature>
<evidence type="ECO:0000256" key="15">
    <source>
        <dbReference type="ARBA" id="ARBA00023180"/>
    </source>
</evidence>
<organism evidence="23 24">
    <name type="scientific">Cyclopterus lumpus</name>
    <name type="common">Lumpsucker</name>
    <dbReference type="NCBI Taxonomy" id="8103"/>
    <lineage>
        <taxon>Eukaryota</taxon>
        <taxon>Metazoa</taxon>
        <taxon>Chordata</taxon>
        <taxon>Craniata</taxon>
        <taxon>Vertebrata</taxon>
        <taxon>Euteleostomi</taxon>
        <taxon>Actinopterygii</taxon>
        <taxon>Neopterygii</taxon>
        <taxon>Teleostei</taxon>
        <taxon>Neoteleostei</taxon>
        <taxon>Acanthomorphata</taxon>
        <taxon>Eupercaria</taxon>
        <taxon>Perciformes</taxon>
        <taxon>Cottioidei</taxon>
        <taxon>Cottales</taxon>
        <taxon>Cyclopteridae</taxon>
        <taxon>Cyclopterus</taxon>
    </lineage>
</organism>
<dbReference type="GeneTree" id="ENSGT00940000165141"/>
<dbReference type="InterPro" id="IPR000436">
    <property type="entry name" value="Sushi_SCR_CCP_dom"/>
</dbReference>
<dbReference type="GO" id="GO:0045087">
    <property type="term" value="P:innate immune response"/>
    <property type="evidence" value="ECO:0007669"/>
    <property type="project" value="UniProtKB-KW"/>
</dbReference>
<evidence type="ECO:0000313" key="23">
    <source>
        <dbReference type="Ensembl" id="ENSCLMP00005009514.1"/>
    </source>
</evidence>
<reference evidence="23" key="2">
    <citation type="submission" date="2025-09" db="UniProtKB">
        <authorList>
            <consortium name="Ensembl"/>
        </authorList>
    </citation>
    <scope>IDENTIFICATION</scope>
</reference>
<evidence type="ECO:0000313" key="24">
    <source>
        <dbReference type="Proteomes" id="UP000694565"/>
    </source>
</evidence>
<reference evidence="23" key="1">
    <citation type="submission" date="2025-08" db="UniProtKB">
        <authorList>
            <consortium name="Ensembl"/>
        </authorList>
    </citation>
    <scope>IDENTIFICATION</scope>
</reference>
<evidence type="ECO:0000256" key="5">
    <source>
        <dbReference type="ARBA" id="ARBA00022525"/>
    </source>
</evidence>
<feature type="domain" description="Sushi" evidence="22">
    <location>
        <begin position="89"/>
        <end position="148"/>
    </location>
</feature>
<dbReference type="Pfam" id="PF00089">
    <property type="entry name" value="Trypsin"/>
    <property type="match status" value="2"/>
</dbReference>
<feature type="domain" description="Sushi" evidence="22">
    <location>
        <begin position="22"/>
        <end position="88"/>
    </location>
</feature>